<evidence type="ECO:0000256" key="6">
    <source>
        <dbReference type="ARBA" id="ARBA00022679"/>
    </source>
</evidence>
<dbReference type="InterPro" id="IPR013750">
    <property type="entry name" value="GHMP_kinase_C_dom"/>
</dbReference>
<feature type="domain" description="GHMP kinase N-terminal" evidence="14">
    <location>
        <begin position="59"/>
        <end position="143"/>
    </location>
</feature>
<dbReference type="EMBL" id="SNYJ01000006">
    <property type="protein sequence ID" value="TDQ40435.1"/>
    <property type="molecule type" value="Genomic_DNA"/>
</dbReference>
<protein>
    <recommendedName>
        <fullName evidence="4 13">Homoserine kinase</fullName>
        <shortName evidence="13">HK</shortName>
        <shortName evidence="13">HSK</shortName>
        <ecNumber evidence="3 13">2.7.1.39</ecNumber>
    </recommendedName>
</protein>
<keyword evidence="17" id="KW-1185">Reference proteome</keyword>
<dbReference type="GO" id="GO:0004413">
    <property type="term" value="F:homoserine kinase activity"/>
    <property type="evidence" value="ECO:0007669"/>
    <property type="project" value="UniProtKB-UniRule"/>
</dbReference>
<keyword evidence="9 13" id="KW-0418">Kinase</keyword>
<sequence length="308" mass="33074">MNDMWMIRVPASTSNLGPGFDSIGMAVDRFLELTVTPADQWFFKGCTPELESLPTGKDNLLYEVADKLARAQGVSLEEFPHHVAVDSNIPLARGLGSSASAIVAAIELVNQIGQLNLSKEEKLRIASLEEGHLDNVAASVYGGLIIGSHREECTDLIHIDKLDDIAFVAVIPTYELKTSESRKVLQDHFSRQEAVEASSVANTLVAALCTTNWVLAGKMMELDLFHEKARSALVPELQLVRKAAKAAGAYGTFLSGAGPTTLSMVPVKAAQDIAAALHEVVPNAEVTILKPELQGATVCDMKEASLLK</sequence>
<keyword evidence="6 13" id="KW-0808">Transferase</keyword>
<dbReference type="PROSITE" id="PS00627">
    <property type="entry name" value="GHMP_KINASES_ATP"/>
    <property type="match status" value="1"/>
</dbReference>
<evidence type="ECO:0000256" key="11">
    <source>
        <dbReference type="ARBA" id="ARBA00049375"/>
    </source>
</evidence>
<dbReference type="SUPFAM" id="SSF55060">
    <property type="entry name" value="GHMP Kinase, C-terminal domain"/>
    <property type="match status" value="1"/>
</dbReference>
<dbReference type="PIRSF" id="PIRSF000676">
    <property type="entry name" value="Homoser_kin"/>
    <property type="match status" value="1"/>
</dbReference>
<dbReference type="EC" id="2.7.1.39" evidence="3 13"/>
<dbReference type="Proteomes" id="UP000295632">
    <property type="component" value="Unassembled WGS sequence"/>
</dbReference>
<dbReference type="PRINTS" id="PR00958">
    <property type="entry name" value="HOMSERKINASE"/>
</dbReference>
<proteinExistence type="inferred from homology"/>
<comment type="catalytic activity">
    <reaction evidence="11 13">
        <text>L-homoserine + ATP = O-phospho-L-homoserine + ADP + H(+)</text>
        <dbReference type="Rhea" id="RHEA:13985"/>
        <dbReference type="ChEBI" id="CHEBI:15378"/>
        <dbReference type="ChEBI" id="CHEBI:30616"/>
        <dbReference type="ChEBI" id="CHEBI:57476"/>
        <dbReference type="ChEBI" id="CHEBI:57590"/>
        <dbReference type="ChEBI" id="CHEBI:456216"/>
        <dbReference type="EC" id="2.7.1.39"/>
    </reaction>
</comment>
<evidence type="ECO:0000256" key="5">
    <source>
        <dbReference type="ARBA" id="ARBA00022605"/>
    </source>
</evidence>
<evidence type="ECO:0000256" key="9">
    <source>
        <dbReference type="ARBA" id="ARBA00022777"/>
    </source>
</evidence>
<evidence type="ECO:0000256" key="4">
    <source>
        <dbReference type="ARBA" id="ARBA00017858"/>
    </source>
</evidence>
<dbReference type="AlphaFoldDB" id="A0A4R6U796"/>
<evidence type="ECO:0000259" key="15">
    <source>
        <dbReference type="Pfam" id="PF08544"/>
    </source>
</evidence>
<dbReference type="GO" id="GO:0005524">
    <property type="term" value="F:ATP binding"/>
    <property type="evidence" value="ECO:0007669"/>
    <property type="project" value="UniProtKB-UniRule"/>
</dbReference>
<dbReference type="Gene3D" id="3.30.70.890">
    <property type="entry name" value="GHMP kinase, C-terminal domain"/>
    <property type="match status" value="1"/>
</dbReference>
<dbReference type="InterPro" id="IPR006204">
    <property type="entry name" value="GHMP_kinase_N_dom"/>
</dbReference>
<dbReference type="PANTHER" id="PTHR20861">
    <property type="entry name" value="HOMOSERINE/4-DIPHOSPHOCYTIDYL-2-C-METHYL-D-ERYTHRITOL KINASE"/>
    <property type="match status" value="1"/>
</dbReference>
<evidence type="ECO:0000256" key="7">
    <source>
        <dbReference type="ARBA" id="ARBA00022697"/>
    </source>
</evidence>
<keyword evidence="13" id="KW-0963">Cytoplasm</keyword>
<gene>
    <name evidence="13" type="primary">thrB</name>
    <name evidence="16" type="ORF">EV213_106153</name>
</gene>
<accession>A0A4R6U796</accession>
<dbReference type="NCBIfam" id="TIGR00191">
    <property type="entry name" value="thrB"/>
    <property type="match status" value="1"/>
</dbReference>
<dbReference type="Gene3D" id="3.30.230.10">
    <property type="match status" value="1"/>
</dbReference>
<evidence type="ECO:0000256" key="10">
    <source>
        <dbReference type="ARBA" id="ARBA00022840"/>
    </source>
</evidence>
<dbReference type="InterPro" id="IPR036554">
    <property type="entry name" value="GHMP_kinase_C_sf"/>
</dbReference>
<dbReference type="PANTHER" id="PTHR20861:SF1">
    <property type="entry name" value="HOMOSERINE KINASE"/>
    <property type="match status" value="1"/>
</dbReference>
<keyword evidence="10 13" id="KW-0067">ATP-binding</keyword>
<name>A0A4R6U796_9BACI</name>
<dbReference type="Pfam" id="PF00288">
    <property type="entry name" value="GHMP_kinases_N"/>
    <property type="match status" value="1"/>
</dbReference>
<comment type="function">
    <text evidence="12 13">Catalyzes the ATP-dependent phosphorylation of L-homoserine to L-homoserine phosphate.</text>
</comment>
<feature type="binding site" evidence="13">
    <location>
        <begin position="90"/>
        <end position="100"/>
    </location>
    <ligand>
        <name>ATP</name>
        <dbReference type="ChEBI" id="CHEBI:30616"/>
    </ligand>
</feature>
<dbReference type="HAMAP" id="MF_00384">
    <property type="entry name" value="Homoser_kinase"/>
    <property type="match status" value="1"/>
</dbReference>
<dbReference type="GO" id="GO:0009088">
    <property type="term" value="P:threonine biosynthetic process"/>
    <property type="evidence" value="ECO:0007669"/>
    <property type="project" value="UniProtKB-UniRule"/>
</dbReference>
<dbReference type="InterPro" id="IPR014721">
    <property type="entry name" value="Ribsml_uS5_D2-typ_fold_subgr"/>
</dbReference>
<comment type="caution">
    <text evidence="16">The sequence shown here is derived from an EMBL/GenBank/DDBJ whole genome shotgun (WGS) entry which is preliminary data.</text>
</comment>
<organism evidence="16 17">
    <name type="scientific">Aureibacillus halotolerans</name>
    <dbReference type="NCBI Taxonomy" id="1508390"/>
    <lineage>
        <taxon>Bacteria</taxon>
        <taxon>Bacillati</taxon>
        <taxon>Bacillota</taxon>
        <taxon>Bacilli</taxon>
        <taxon>Bacillales</taxon>
        <taxon>Bacillaceae</taxon>
        <taxon>Aureibacillus</taxon>
    </lineage>
</organism>
<dbReference type="UniPathway" id="UPA00050">
    <property type="reaction ID" value="UER00064"/>
</dbReference>
<evidence type="ECO:0000259" key="14">
    <source>
        <dbReference type="Pfam" id="PF00288"/>
    </source>
</evidence>
<evidence type="ECO:0000256" key="8">
    <source>
        <dbReference type="ARBA" id="ARBA00022741"/>
    </source>
</evidence>
<dbReference type="InterPro" id="IPR000870">
    <property type="entry name" value="Homoserine_kinase"/>
</dbReference>
<evidence type="ECO:0000256" key="12">
    <source>
        <dbReference type="ARBA" id="ARBA00049954"/>
    </source>
</evidence>
<reference evidence="16 17" key="1">
    <citation type="submission" date="2019-03" db="EMBL/GenBank/DDBJ databases">
        <title>Genomic Encyclopedia of Type Strains, Phase IV (KMG-IV): sequencing the most valuable type-strain genomes for metagenomic binning, comparative biology and taxonomic classification.</title>
        <authorList>
            <person name="Goeker M."/>
        </authorList>
    </citation>
    <scope>NUCLEOTIDE SEQUENCE [LARGE SCALE GENOMIC DNA]</scope>
    <source>
        <strain evidence="16 17">DSM 28697</strain>
    </source>
</reference>
<dbReference type="SUPFAM" id="SSF54211">
    <property type="entry name" value="Ribosomal protein S5 domain 2-like"/>
    <property type="match status" value="1"/>
</dbReference>
<evidence type="ECO:0000313" key="17">
    <source>
        <dbReference type="Proteomes" id="UP000295632"/>
    </source>
</evidence>
<evidence type="ECO:0000256" key="1">
    <source>
        <dbReference type="ARBA" id="ARBA00005015"/>
    </source>
</evidence>
<dbReference type="GO" id="GO:0005737">
    <property type="term" value="C:cytoplasm"/>
    <property type="evidence" value="ECO:0007669"/>
    <property type="project" value="UniProtKB-SubCell"/>
</dbReference>
<dbReference type="Pfam" id="PF08544">
    <property type="entry name" value="GHMP_kinases_C"/>
    <property type="match status" value="1"/>
</dbReference>
<comment type="pathway">
    <text evidence="1 13">Amino-acid biosynthesis; L-threonine biosynthesis; L-threonine from L-aspartate: step 4/5.</text>
</comment>
<evidence type="ECO:0000256" key="2">
    <source>
        <dbReference type="ARBA" id="ARBA00007370"/>
    </source>
</evidence>
<dbReference type="InterPro" id="IPR006203">
    <property type="entry name" value="GHMP_knse_ATP-bd_CS"/>
</dbReference>
<feature type="domain" description="GHMP kinase C-terminal" evidence="15">
    <location>
        <begin position="205"/>
        <end position="282"/>
    </location>
</feature>
<dbReference type="OrthoDB" id="9769912at2"/>
<keyword evidence="5 13" id="KW-0028">Amino-acid biosynthesis</keyword>
<evidence type="ECO:0000313" key="16">
    <source>
        <dbReference type="EMBL" id="TDQ40435.1"/>
    </source>
</evidence>
<dbReference type="RefSeq" id="WP_133580244.1">
    <property type="nucleotide sequence ID" value="NZ_SNYJ01000006.1"/>
</dbReference>
<evidence type="ECO:0000256" key="13">
    <source>
        <dbReference type="HAMAP-Rule" id="MF_00384"/>
    </source>
</evidence>
<dbReference type="InterPro" id="IPR020568">
    <property type="entry name" value="Ribosomal_Su5_D2-typ_SF"/>
</dbReference>
<evidence type="ECO:0000256" key="3">
    <source>
        <dbReference type="ARBA" id="ARBA00012078"/>
    </source>
</evidence>
<comment type="similarity">
    <text evidence="2 13">Belongs to the GHMP kinase family. Homoserine kinase subfamily.</text>
</comment>
<keyword evidence="8 13" id="KW-0547">Nucleotide-binding</keyword>
<keyword evidence="7 13" id="KW-0791">Threonine biosynthesis</keyword>
<comment type="subcellular location">
    <subcellularLocation>
        <location evidence="13">Cytoplasm</location>
    </subcellularLocation>
</comment>